<dbReference type="GO" id="GO:0046872">
    <property type="term" value="F:metal ion binding"/>
    <property type="evidence" value="ECO:0007669"/>
    <property type="project" value="UniProtKB-KW"/>
</dbReference>
<dbReference type="GO" id="GO:0016020">
    <property type="term" value="C:membrane"/>
    <property type="evidence" value="ECO:0007669"/>
    <property type="project" value="UniProtKB-SubCell"/>
</dbReference>
<evidence type="ECO:0000256" key="3">
    <source>
        <dbReference type="ARBA" id="ARBA00022842"/>
    </source>
</evidence>
<feature type="transmembrane region" description="Helical" evidence="4">
    <location>
        <begin position="215"/>
        <end position="234"/>
    </location>
</feature>
<dbReference type="PANTHER" id="PTHR24092:SF175">
    <property type="entry name" value="PHOSPHOLIPID-TRANSPORTING ATPASE"/>
    <property type="match status" value="1"/>
</dbReference>
<keyword evidence="4" id="KW-0472">Membrane</keyword>
<feature type="domain" description="P-type ATPase C-terminal" evidence="5">
    <location>
        <begin position="42"/>
        <end position="282"/>
    </location>
</feature>
<organism evidence="6 7">
    <name type="scientific">Trichomonas vaginalis (strain ATCC PRA-98 / G3)</name>
    <dbReference type="NCBI Taxonomy" id="412133"/>
    <lineage>
        <taxon>Eukaryota</taxon>
        <taxon>Metamonada</taxon>
        <taxon>Parabasalia</taxon>
        <taxon>Trichomonadida</taxon>
        <taxon>Trichomonadidae</taxon>
        <taxon>Trichomonas</taxon>
    </lineage>
</organism>
<protein>
    <recommendedName>
        <fullName evidence="5">P-type ATPase C-terminal domain-containing protein</fullName>
    </recommendedName>
</protein>
<feature type="transmembrane region" description="Helical" evidence="4">
    <location>
        <begin position="153"/>
        <end position="175"/>
    </location>
</feature>
<dbReference type="KEGG" id="tva:4750094"/>
<feature type="transmembrane region" description="Helical" evidence="4">
    <location>
        <begin position="104"/>
        <end position="124"/>
    </location>
</feature>
<evidence type="ECO:0000313" key="6">
    <source>
        <dbReference type="EMBL" id="EAX92383.1"/>
    </source>
</evidence>
<reference evidence="6" key="2">
    <citation type="journal article" date="2007" name="Science">
        <title>Draft genome sequence of the sexually transmitted pathogen Trichomonas vaginalis.</title>
        <authorList>
            <person name="Carlton J.M."/>
            <person name="Hirt R.P."/>
            <person name="Silva J.C."/>
            <person name="Delcher A.L."/>
            <person name="Schatz M."/>
            <person name="Zhao Q."/>
            <person name="Wortman J.R."/>
            <person name="Bidwell S.L."/>
            <person name="Alsmark U.C.M."/>
            <person name="Besteiro S."/>
            <person name="Sicheritz-Ponten T."/>
            <person name="Noel C.J."/>
            <person name="Dacks J.B."/>
            <person name="Foster P.G."/>
            <person name="Simillion C."/>
            <person name="Van de Peer Y."/>
            <person name="Miranda-Saavedra D."/>
            <person name="Barton G.J."/>
            <person name="Westrop G.D."/>
            <person name="Mueller S."/>
            <person name="Dessi D."/>
            <person name="Fiori P.L."/>
            <person name="Ren Q."/>
            <person name="Paulsen I."/>
            <person name="Zhang H."/>
            <person name="Bastida-Corcuera F.D."/>
            <person name="Simoes-Barbosa A."/>
            <person name="Brown M.T."/>
            <person name="Hayes R.D."/>
            <person name="Mukherjee M."/>
            <person name="Okumura C.Y."/>
            <person name="Schneider R."/>
            <person name="Smith A.J."/>
            <person name="Vanacova S."/>
            <person name="Villalvazo M."/>
            <person name="Haas B.J."/>
            <person name="Pertea M."/>
            <person name="Feldblyum T.V."/>
            <person name="Utterback T.R."/>
            <person name="Shu C.L."/>
            <person name="Osoegawa K."/>
            <person name="de Jong P.J."/>
            <person name="Hrdy I."/>
            <person name="Horvathova L."/>
            <person name="Zubacova Z."/>
            <person name="Dolezal P."/>
            <person name="Malik S.B."/>
            <person name="Logsdon J.M. Jr."/>
            <person name="Henze K."/>
            <person name="Gupta A."/>
            <person name="Wang C.C."/>
            <person name="Dunne R.L."/>
            <person name="Upcroft J.A."/>
            <person name="Upcroft P."/>
            <person name="White O."/>
            <person name="Salzberg S.L."/>
            <person name="Tang P."/>
            <person name="Chiu C.-H."/>
            <person name="Lee Y.-S."/>
            <person name="Embley T.M."/>
            <person name="Coombs G.H."/>
            <person name="Mottram J.C."/>
            <person name="Tachezy J."/>
            <person name="Fraser-Liggett C.M."/>
            <person name="Johnson P.J."/>
        </authorList>
    </citation>
    <scope>NUCLEOTIDE SEQUENCE [LARGE SCALE GENOMIC DNA]</scope>
    <source>
        <strain evidence="6">G3</strain>
    </source>
</reference>
<keyword evidence="7" id="KW-1185">Reference proteome</keyword>
<feature type="transmembrane region" description="Helical" evidence="4">
    <location>
        <begin position="246"/>
        <end position="271"/>
    </location>
</feature>
<dbReference type="EMBL" id="DS113970">
    <property type="protein sequence ID" value="EAX92383.1"/>
    <property type="molecule type" value="Genomic_DNA"/>
</dbReference>
<evidence type="ECO:0000256" key="1">
    <source>
        <dbReference type="ARBA" id="ARBA00004141"/>
    </source>
</evidence>
<dbReference type="PANTHER" id="PTHR24092">
    <property type="entry name" value="PROBABLE PHOSPHOLIPID-TRANSPORTING ATPASE"/>
    <property type="match status" value="1"/>
</dbReference>
<comment type="subcellular location">
    <subcellularLocation>
        <location evidence="1">Membrane</location>
        <topology evidence="1">Multi-pass membrane protein</topology>
    </subcellularLocation>
</comment>
<keyword evidence="4" id="KW-1133">Transmembrane helix</keyword>
<proteinExistence type="predicted"/>
<keyword evidence="2" id="KW-0479">Metal-binding</keyword>
<dbReference type="VEuPathDB" id="TrichDB:TVAGG3_0104560"/>
<dbReference type="AlphaFoldDB" id="A2FRT4"/>
<reference evidence="6" key="1">
    <citation type="submission" date="2006-10" db="EMBL/GenBank/DDBJ databases">
        <authorList>
            <person name="Amadeo P."/>
            <person name="Zhao Q."/>
            <person name="Wortman J."/>
            <person name="Fraser-Liggett C."/>
            <person name="Carlton J."/>
        </authorList>
    </citation>
    <scope>NUCLEOTIDE SEQUENCE</scope>
    <source>
        <strain evidence="6">G3</strain>
    </source>
</reference>
<sequence>MREIMTKNVLSIGHSIYDFGFLLNFNCSVSVSAHEIKPCDVSCDVVTMNFEDLNKIVFVDGMKIRERFDFSLNFVLMRNCFTAFLQYWYNIYNACSATPLFSEGLLTSFLCFFSLIPIFSLSLFNEKKKNEEFLELPEYYKASNNVEVYKKDLIIKILSCCISSFCFLKLSNLILSKSQEFSTTISLNVYSYTLSICLMSFCIGSVIASTHIWSGIHLFLILSSFVLFVTFFMIKTSKESVGREFNALFAAFSSPIILLFVFFSLILSLFVQYSYNLIFSLFSSPLKKEEDSEQDILSSRLRNDSVSIFDNVDDDSIDEEV</sequence>
<evidence type="ECO:0000256" key="4">
    <source>
        <dbReference type="SAM" id="Phobius"/>
    </source>
</evidence>
<accession>A2FRT4</accession>
<feature type="transmembrane region" description="Helical" evidence="4">
    <location>
        <begin position="187"/>
        <end position="208"/>
    </location>
</feature>
<dbReference type="VEuPathDB" id="TrichDB:TVAG_156620"/>
<dbReference type="InParanoid" id="A2FRT4"/>
<dbReference type="Pfam" id="PF16212">
    <property type="entry name" value="PhoLip_ATPase_C"/>
    <property type="match status" value="1"/>
</dbReference>
<keyword evidence="4" id="KW-0812">Transmembrane</keyword>
<dbReference type="Proteomes" id="UP000001542">
    <property type="component" value="Unassembled WGS sequence"/>
</dbReference>
<gene>
    <name evidence="6" type="ORF">TVAG_156620</name>
</gene>
<evidence type="ECO:0000256" key="2">
    <source>
        <dbReference type="ARBA" id="ARBA00022723"/>
    </source>
</evidence>
<dbReference type="SMR" id="A2FRT4"/>
<evidence type="ECO:0000259" key="5">
    <source>
        <dbReference type="Pfam" id="PF16212"/>
    </source>
</evidence>
<feature type="transmembrane region" description="Helical" evidence="4">
    <location>
        <begin position="70"/>
        <end position="89"/>
    </location>
</feature>
<name>A2FRT4_TRIV3</name>
<dbReference type="RefSeq" id="XP_001305313.1">
    <property type="nucleotide sequence ID" value="XM_001305312.1"/>
</dbReference>
<dbReference type="InterPro" id="IPR032630">
    <property type="entry name" value="P_typ_ATPase_c"/>
</dbReference>
<keyword evidence="3" id="KW-0460">Magnesium</keyword>
<dbReference type="eggNOG" id="KOG0206">
    <property type="taxonomic scope" value="Eukaryota"/>
</dbReference>
<evidence type="ECO:0000313" key="7">
    <source>
        <dbReference type="Proteomes" id="UP000001542"/>
    </source>
</evidence>